<protein>
    <submittedName>
        <fullName evidence="3">Uncharacterized protein</fullName>
    </submittedName>
</protein>
<dbReference type="EMBL" id="AGXE01000030">
    <property type="protein sequence ID" value="EIY84183.1"/>
    <property type="molecule type" value="Genomic_DNA"/>
</dbReference>
<dbReference type="EMBL" id="AGXE01000037">
    <property type="protein sequence ID" value="EIY83868.1"/>
    <property type="molecule type" value="Genomic_DNA"/>
</dbReference>
<comment type="caution">
    <text evidence="3">The sequence shown here is derived from an EMBL/GenBank/DDBJ whole genome shotgun (WGS) entry which is preliminary data.</text>
</comment>
<name>I9UNV8_9BACE</name>
<evidence type="ECO:0000313" key="4">
    <source>
        <dbReference type="Proteomes" id="UP000003566"/>
    </source>
</evidence>
<dbReference type="Proteomes" id="UP000003566">
    <property type="component" value="Unassembled WGS sequence"/>
</dbReference>
<feature type="compositionally biased region" description="Basic residues" evidence="1">
    <location>
        <begin position="139"/>
        <end position="152"/>
    </location>
</feature>
<organism evidence="3 4">
    <name type="scientific">Bacteroides xylanisolvens CL03T12C04</name>
    <dbReference type="NCBI Taxonomy" id="997892"/>
    <lineage>
        <taxon>Bacteria</taxon>
        <taxon>Pseudomonadati</taxon>
        <taxon>Bacteroidota</taxon>
        <taxon>Bacteroidia</taxon>
        <taxon>Bacteroidales</taxon>
        <taxon>Bacteroidaceae</taxon>
        <taxon>Bacteroides</taxon>
    </lineage>
</organism>
<dbReference type="AlphaFoldDB" id="I9UNV8"/>
<dbReference type="PATRIC" id="fig|997892.3.peg.4460"/>
<evidence type="ECO:0000256" key="1">
    <source>
        <dbReference type="SAM" id="MobiDB-lite"/>
    </source>
</evidence>
<proteinExistence type="predicted"/>
<feature type="region of interest" description="Disordered" evidence="1">
    <location>
        <begin position="125"/>
        <end position="162"/>
    </location>
</feature>
<dbReference type="HOGENOM" id="CLU_1500691_0_0_10"/>
<evidence type="ECO:0000313" key="2">
    <source>
        <dbReference type="EMBL" id="EIY83868.1"/>
    </source>
</evidence>
<reference evidence="3 4" key="1">
    <citation type="submission" date="2012-02" db="EMBL/GenBank/DDBJ databases">
        <title>The Genome Sequence of Bacteroides xylanisolvens CL03T12C04.</title>
        <authorList>
            <consortium name="The Broad Institute Genome Sequencing Platform"/>
            <person name="Earl A."/>
            <person name="Ward D."/>
            <person name="Feldgarden M."/>
            <person name="Gevers D."/>
            <person name="Zitomersky N.L."/>
            <person name="Coyne M.J."/>
            <person name="Comstock L.E."/>
            <person name="Young S.K."/>
            <person name="Zeng Q."/>
            <person name="Gargeya S."/>
            <person name="Fitzgerald M."/>
            <person name="Haas B."/>
            <person name="Abouelleil A."/>
            <person name="Alvarado L."/>
            <person name="Arachchi H.M."/>
            <person name="Berlin A."/>
            <person name="Chapman S.B."/>
            <person name="Gearin G."/>
            <person name="Goldberg J."/>
            <person name="Griggs A."/>
            <person name="Gujja S."/>
            <person name="Hansen M."/>
            <person name="Heiman D."/>
            <person name="Howarth C."/>
            <person name="Larimer J."/>
            <person name="Lui A."/>
            <person name="MacDonald P.J.P."/>
            <person name="McCowen C."/>
            <person name="Montmayeur A."/>
            <person name="Murphy C."/>
            <person name="Neiman D."/>
            <person name="Pearson M."/>
            <person name="Priest M."/>
            <person name="Roberts A."/>
            <person name="Saif S."/>
            <person name="Shea T."/>
            <person name="Sisk P."/>
            <person name="Stolte C."/>
            <person name="Sykes S."/>
            <person name="Wortman J."/>
            <person name="Nusbaum C."/>
            <person name="Birren B."/>
        </authorList>
    </citation>
    <scope>NUCLEOTIDE SEQUENCE [LARGE SCALE GENOMIC DNA]</scope>
    <source>
        <strain evidence="3 4">CL03T12C04</strain>
    </source>
</reference>
<sequence>MEEWMQYARDMAKAEKELKIELWVIISFYRTTEQGGKVLLFRYDLPRKVADKYDWVVRWRRARLTCQYPKGNVTHTYCLYDRHSGEDYSFGSCLSSGSQGTGHQDGTEDKGIHRMAKTEQPLFRRTDGRNAPKGCRQTQNKKRKCTGGRKKAAKESRKAPTGNAEIAKRITHFHFLPQR</sequence>
<gene>
    <name evidence="3" type="ORF">HMPREF1074_04353</name>
    <name evidence="2" type="ORF">HMPREF1074_04722</name>
</gene>
<dbReference type="RefSeq" id="WP_008026113.1">
    <property type="nucleotide sequence ID" value="NZ_JAGHEF010000003.1"/>
</dbReference>
<accession>I9UNV8</accession>
<evidence type="ECO:0000313" key="3">
    <source>
        <dbReference type="EMBL" id="EIY84183.1"/>
    </source>
</evidence>